<feature type="domain" description="ABC transmembrane type-1" evidence="12">
    <location>
        <begin position="74"/>
        <end position="266"/>
    </location>
</feature>
<keyword evidence="5" id="KW-1003">Cell membrane</keyword>
<dbReference type="PANTHER" id="PTHR32243">
    <property type="entry name" value="MALTOSE TRANSPORT SYSTEM PERMEASE-RELATED"/>
    <property type="match status" value="1"/>
</dbReference>
<dbReference type="Proteomes" id="UP000193900">
    <property type="component" value="Unassembled WGS sequence"/>
</dbReference>
<protein>
    <recommendedName>
        <fullName evidence="10">Maltose/maltodextrin transport system permease protein MalG</fullName>
    </recommendedName>
</protein>
<evidence type="ECO:0000256" key="4">
    <source>
        <dbReference type="ARBA" id="ARBA00022448"/>
    </source>
</evidence>
<evidence type="ECO:0000256" key="6">
    <source>
        <dbReference type="ARBA" id="ARBA00022597"/>
    </source>
</evidence>
<comment type="subcellular location">
    <subcellularLocation>
        <location evidence="2 11">Cell membrane</location>
        <topology evidence="2 11">Multi-pass membrane protein</topology>
    </subcellularLocation>
</comment>
<dbReference type="GO" id="GO:0015423">
    <property type="term" value="F:ABC-type maltose transporter activity"/>
    <property type="evidence" value="ECO:0007669"/>
    <property type="project" value="TreeGrafter"/>
</dbReference>
<keyword evidence="4 11" id="KW-0813">Transport</keyword>
<feature type="transmembrane region" description="Helical" evidence="11">
    <location>
        <begin position="78"/>
        <end position="99"/>
    </location>
</feature>
<feature type="transmembrane region" description="Helical" evidence="11">
    <location>
        <begin position="214"/>
        <end position="235"/>
    </location>
</feature>
<feature type="transmembrane region" description="Helical" evidence="11">
    <location>
        <begin position="186"/>
        <end position="208"/>
    </location>
</feature>
<accession>A0A1Y5U2F0</accession>
<dbReference type="GO" id="GO:0042956">
    <property type="term" value="P:maltodextrin transmembrane transport"/>
    <property type="evidence" value="ECO:0007669"/>
    <property type="project" value="TreeGrafter"/>
</dbReference>
<feature type="transmembrane region" description="Helical" evidence="11">
    <location>
        <begin position="111"/>
        <end position="136"/>
    </location>
</feature>
<organism evidence="13 14">
    <name type="scientific">Roseisalinus antarcticus</name>
    <dbReference type="NCBI Taxonomy" id="254357"/>
    <lineage>
        <taxon>Bacteria</taxon>
        <taxon>Pseudomonadati</taxon>
        <taxon>Pseudomonadota</taxon>
        <taxon>Alphaproteobacteria</taxon>
        <taxon>Rhodobacterales</taxon>
        <taxon>Roseobacteraceae</taxon>
        <taxon>Roseisalinus</taxon>
    </lineage>
</organism>
<evidence type="ECO:0000313" key="14">
    <source>
        <dbReference type="Proteomes" id="UP000193900"/>
    </source>
</evidence>
<evidence type="ECO:0000256" key="1">
    <source>
        <dbReference type="ARBA" id="ARBA00002264"/>
    </source>
</evidence>
<keyword evidence="9 11" id="KW-0472">Membrane</keyword>
<gene>
    <name evidence="13" type="primary">sugB_5</name>
    <name evidence="13" type="ORF">ROA7023_03894</name>
</gene>
<dbReference type="Pfam" id="PF00528">
    <property type="entry name" value="BPD_transp_1"/>
    <property type="match status" value="1"/>
</dbReference>
<dbReference type="Gene3D" id="1.10.3720.10">
    <property type="entry name" value="MetI-like"/>
    <property type="match status" value="1"/>
</dbReference>
<sequence length="280" mass="30769">MSRTAAVPGLRIWHLVAVLSAMSAPLVIMYAFQIIDSVASPAPGALWPTGFDLNNWRFLWESVDSGRPGIWQVTFNTFVFASVTSLSVCAFSLTAAYALSRLNFPARRFFLAGLIVLHAFPTITLIIAIFIILQYLGLYDTLAGVILVKAALELPFGIWIMKGFYDTVPWEIEMAGVQDGASRFRVWWSLVLPQVQPGLAALLIISFLSGWSEFVLPLVLAPGAGAQVLATYMNAVIASETTQDFGLFKAIGMFYTRPVIVIYLIFQKRLMNIYGGGTKG</sequence>
<keyword evidence="14" id="KW-1185">Reference proteome</keyword>
<dbReference type="InterPro" id="IPR000515">
    <property type="entry name" value="MetI-like"/>
</dbReference>
<keyword evidence="8 11" id="KW-1133">Transmembrane helix</keyword>
<dbReference type="RefSeq" id="WP_234992346.1">
    <property type="nucleotide sequence ID" value="NZ_FWFZ01000033.1"/>
</dbReference>
<comment type="function">
    <text evidence="1">Part of the ABC transporter complex MalEFGK involved in maltose/maltodextrin import. Probably responsible for the translocation of the substrate across the membrane.</text>
</comment>
<evidence type="ECO:0000256" key="5">
    <source>
        <dbReference type="ARBA" id="ARBA00022475"/>
    </source>
</evidence>
<evidence type="ECO:0000256" key="11">
    <source>
        <dbReference type="RuleBase" id="RU363032"/>
    </source>
</evidence>
<dbReference type="GO" id="GO:0005886">
    <property type="term" value="C:plasma membrane"/>
    <property type="evidence" value="ECO:0007669"/>
    <property type="project" value="UniProtKB-SubCell"/>
</dbReference>
<evidence type="ECO:0000256" key="9">
    <source>
        <dbReference type="ARBA" id="ARBA00023136"/>
    </source>
</evidence>
<name>A0A1Y5U2F0_9RHOB</name>
<evidence type="ECO:0000256" key="3">
    <source>
        <dbReference type="ARBA" id="ARBA00009047"/>
    </source>
</evidence>
<dbReference type="CDD" id="cd06261">
    <property type="entry name" value="TM_PBP2"/>
    <property type="match status" value="1"/>
</dbReference>
<evidence type="ECO:0000259" key="12">
    <source>
        <dbReference type="PROSITE" id="PS50928"/>
    </source>
</evidence>
<proteinExistence type="inferred from homology"/>
<evidence type="ECO:0000256" key="10">
    <source>
        <dbReference type="ARBA" id="ARBA00041109"/>
    </source>
</evidence>
<dbReference type="EMBL" id="FWFZ01000033">
    <property type="protein sequence ID" value="SLN75099.1"/>
    <property type="molecule type" value="Genomic_DNA"/>
</dbReference>
<evidence type="ECO:0000256" key="7">
    <source>
        <dbReference type="ARBA" id="ARBA00022692"/>
    </source>
</evidence>
<dbReference type="PANTHER" id="PTHR32243:SF50">
    <property type="entry name" value="MALTOSE_MALTODEXTRIN TRANSPORT SYSTEM PERMEASE PROTEIN MALG"/>
    <property type="match status" value="1"/>
</dbReference>
<evidence type="ECO:0000256" key="2">
    <source>
        <dbReference type="ARBA" id="ARBA00004651"/>
    </source>
</evidence>
<keyword evidence="6" id="KW-0762">Sugar transport</keyword>
<dbReference type="AlphaFoldDB" id="A0A1Y5U2F0"/>
<evidence type="ECO:0000313" key="13">
    <source>
        <dbReference type="EMBL" id="SLN75099.1"/>
    </source>
</evidence>
<dbReference type="SUPFAM" id="SSF161098">
    <property type="entry name" value="MetI-like"/>
    <property type="match status" value="1"/>
</dbReference>
<dbReference type="PROSITE" id="PS50928">
    <property type="entry name" value="ABC_TM1"/>
    <property type="match status" value="1"/>
</dbReference>
<dbReference type="InterPro" id="IPR035906">
    <property type="entry name" value="MetI-like_sf"/>
</dbReference>
<feature type="transmembrane region" description="Helical" evidence="11">
    <location>
        <begin position="142"/>
        <end position="165"/>
    </location>
</feature>
<comment type="similarity">
    <text evidence="3">Belongs to the binding-protein-dependent transport system permease family. MalFG subfamily.</text>
</comment>
<reference evidence="13 14" key="1">
    <citation type="submission" date="2017-03" db="EMBL/GenBank/DDBJ databases">
        <authorList>
            <person name="Afonso C.L."/>
            <person name="Miller P.J."/>
            <person name="Scott M.A."/>
            <person name="Spackman E."/>
            <person name="Goraichik I."/>
            <person name="Dimitrov K.M."/>
            <person name="Suarez D.L."/>
            <person name="Swayne D.E."/>
        </authorList>
    </citation>
    <scope>NUCLEOTIDE SEQUENCE [LARGE SCALE GENOMIC DNA]</scope>
    <source>
        <strain evidence="13 14">CECT 7023</strain>
    </source>
</reference>
<feature type="transmembrane region" description="Helical" evidence="11">
    <location>
        <begin position="12"/>
        <end position="32"/>
    </location>
</feature>
<dbReference type="InterPro" id="IPR050901">
    <property type="entry name" value="BP-dep_ABC_trans_perm"/>
</dbReference>
<evidence type="ECO:0000256" key="8">
    <source>
        <dbReference type="ARBA" id="ARBA00022989"/>
    </source>
</evidence>
<feature type="transmembrane region" description="Helical" evidence="11">
    <location>
        <begin position="247"/>
        <end position="266"/>
    </location>
</feature>
<keyword evidence="7 11" id="KW-0812">Transmembrane</keyword>